<sequence length="144" mass="16051">MNEKSKSRAAVLIERASGSTRNIDAEKRKQQIETWIGALRTAEAAAQAKPHGRPHLYQVNYRIKEVMGQKTGDPGHRREALTAMLESLSPHEKHTSTSTWIVRLHVPSASDVLKLLKAPLAQWDFLSVAEIGDNRSKFGDADLE</sequence>
<reference evidence="1" key="1">
    <citation type="journal article" date="2022" name="Toxins">
        <title>Genomic Analysis of Sphingopyxis sp. USTB-05 for Biodegrading Cyanobacterial Hepatotoxins.</title>
        <authorList>
            <person name="Liu C."/>
            <person name="Xu Q."/>
            <person name="Zhao Z."/>
            <person name="Zhang H."/>
            <person name="Liu X."/>
            <person name="Yin C."/>
            <person name="Liu Y."/>
            <person name="Yan H."/>
        </authorList>
    </citation>
    <scope>NUCLEOTIDE SEQUENCE</scope>
    <source>
        <strain evidence="1">NBD5</strain>
    </source>
</reference>
<protein>
    <submittedName>
        <fullName evidence="1">Uncharacterized protein</fullName>
    </submittedName>
</protein>
<dbReference type="RefSeq" id="WP_252165318.1">
    <property type="nucleotide sequence ID" value="NZ_CP084930.1"/>
</dbReference>
<dbReference type="EMBL" id="CP084930">
    <property type="protein sequence ID" value="USI71505.1"/>
    <property type="molecule type" value="Genomic_DNA"/>
</dbReference>
<accession>A0ABY4X3S5</accession>
<gene>
    <name evidence="1" type="ORF">LHA26_09145</name>
</gene>
<evidence type="ECO:0000313" key="2">
    <source>
        <dbReference type="Proteomes" id="UP001056937"/>
    </source>
</evidence>
<evidence type="ECO:0000313" key="1">
    <source>
        <dbReference type="EMBL" id="USI71505.1"/>
    </source>
</evidence>
<dbReference type="Proteomes" id="UP001056937">
    <property type="component" value="Chromosome 1"/>
</dbReference>
<name>A0ABY4X3S5_9SPHN</name>
<organism evidence="1 2">
    <name type="scientific">Sphingomonas morindae</name>
    <dbReference type="NCBI Taxonomy" id="1541170"/>
    <lineage>
        <taxon>Bacteria</taxon>
        <taxon>Pseudomonadati</taxon>
        <taxon>Pseudomonadota</taxon>
        <taxon>Alphaproteobacteria</taxon>
        <taxon>Sphingomonadales</taxon>
        <taxon>Sphingomonadaceae</taxon>
        <taxon>Sphingomonas</taxon>
    </lineage>
</organism>
<keyword evidence="2" id="KW-1185">Reference proteome</keyword>
<proteinExistence type="predicted"/>